<evidence type="ECO:0000313" key="2">
    <source>
        <dbReference type="Proteomes" id="UP000185696"/>
    </source>
</evidence>
<dbReference type="Proteomes" id="UP000185696">
    <property type="component" value="Unassembled WGS sequence"/>
</dbReference>
<organism evidence="1 2">
    <name type="scientific">Actinophytocola xinjiangensis</name>
    <dbReference type="NCBI Taxonomy" id="485602"/>
    <lineage>
        <taxon>Bacteria</taxon>
        <taxon>Bacillati</taxon>
        <taxon>Actinomycetota</taxon>
        <taxon>Actinomycetes</taxon>
        <taxon>Pseudonocardiales</taxon>
        <taxon>Pseudonocardiaceae</taxon>
    </lineage>
</organism>
<dbReference type="EMBL" id="MSIF01000008">
    <property type="protein sequence ID" value="OLF09729.1"/>
    <property type="molecule type" value="Genomic_DNA"/>
</dbReference>
<accession>A0A7Z1AXW9</accession>
<dbReference type="OrthoDB" id="2989479at2"/>
<protein>
    <submittedName>
        <fullName evidence="1">Uncharacterized protein</fullName>
    </submittedName>
</protein>
<sequence>MTADRVVVELDGDEALVLFDWISRINRRGAAEFEDQAEQRVLWDIECSLEKSLVEPFGEDYPALLAAARDRVRDVVE</sequence>
<gene>
    <name evidence="1" type="ORF">BLA60_18275</name>
</gene>
<dbReference type="RefSeq" id="WP_075134120.1">
    <property type="nucleotide sequence ID" value="NZ_MSIF01000008.1"/>
</dbReference>
<dbReference type="AlphaFoldDB" id="A0A7Z1AXW9"/>
<name>A0A7Z1AXW9_9PSEU</name>
<evidence type="ECO:0000313" key="1">
    <source>
        <dbReference type="EMBL" id="OLF09729.1"/>
    </source>
</evidence>
<reference evidence="1 2" key="1">
    <citation type="submission" date="2016-12" db="EMBL/GenBank/DDBJ databases">
        <title>The draft genome sequence of Actinophytocola xinjiangensis.</title>
        <authorList>
            <person name="Wang W."/>
            <person name="Yuan L."/>
        </authorList>
    </citation>
    <scope>NUCLEOTIDE SEQUENCE [LARGE SCALE GENOMIC DNA]</scope>
    <source>
        <strain evidence="1 2">CGMCC 4.4663</strain>
    </source>
</reference>
<comment type="caution">
    <text evidence="1">The sequence shown here is derived from an EMBL/GenBank/DDBJ whole genome shotgun (WGS) entry which is preliminary data.</text>
</comment>
<keyword evidence="2" id="KW-1185">Reference proteome</keyword>
<proteinExistence type="predicted"/>